<evidence type="ECO:0000313" key="5">
    <source>
        <dbReference type="Proteomes" id="UP000182491"/>
    </source>
</evidence>
<accession>A0A1I7I682</accession>
<evidence type="ECO:0000256" key="1">
    <source>
        <dbReference type="ARBA" id="ARBA00005445"/>
    </source>
</evidence>
<reference evidence="5" key="1">
    <citation type="submission" date="2016-10" db="EMBL/GenBank/DDBJ databases">
        <authorList>
            <person name="Varghese N."/>
        </authorList>
    </citation>
    <scope>NUCLEOTIDE SEQUENCE [LARGE SCALE GENOMIC DNA]</scope>
    <source>
        <strain evidence="5">DSM 18820</strain>
    </source>
</reference>
<name>A0A1I7I682_9BACT</name>
<dbReference type="InterPro" id="IPR014755">
    <property type="entry name" value="Cu-Rt/internalin_Ig-like"/>
</dbReference>
<feature type="domain" description="SbsA Ig-like" evidence="3">
    <location>
        <begin position="28"/>
        <end position="127"/>
    </location>
</feature>
<comment type="similarity">
    <text evidence="1">Belongs to the ice-binding protein family.</text>
</comment>
<dbReference type="Pfam" id="PF11999">
    <property type="entry name" value="Ice_binding"/>
    <property type="match status" value="1"/>
</dbReference>
<evidence type="ECO:0000256" key="2">
    <source>
        <dbReference type="ARBA" id="ARBA00022729"/>
    </source>
</evidence>
<organism evidence="4 5">
    <name type="scientific">Pontibacter akesuensis</name>
    <dbReference type="NCBI Taxonomy" id="388950"/>
    <lineage>
        <taxon>Bacteria</taxon>
        <taxon>Pseudomonadati</taxon>
        <taxon>Bacteroidota</taxon>
        <taxon>Cytophagia</taxon>
        <taxon>Cytophagales</taxon>
        <taxon>Hymenobacteraceae</taxon>
        <taxon>Pontibacter</taxon>
    </lineage>
</organism>
<dbReference type="Proteomes" id="UP000182491">
    <property type="component" value="Unassembled WGS sequence"/>
</dbReference>
<keyword evidence="5" id="KW-1185">Reference proteome</keyword>
<dbReference type="EMBL" id="FPCA01000002">
    <property type="protein sequence ID" value="SFU68459.1"/>
    <property type="molecule type" value="Genomic_DNA"/>
</dbReference>
<dbReference type="Gene3D" id="2.60.40.1220">
    <property type="match status" value="3"/>
</dbReference>
<feature type="domain" description="SbsA Ig-like" evidence="3">
    <location>
        <begin position="132"/>
        <end position="231"/>
    </location>
</feature>
<dbReference type="InterPro" id="IPR032812">
    <property type="entry name" value="SbsA_Ig"/>
</dbReference>
<keyword evidence="2" id="KW-0732">Signal</keyword>
<dbReference type="AlphaFoldDB" id="A0A1I7I682"/>
<dbReference type="InterPro" id="IPR021884">
    <property type="entry name" value="Ice-bd_prot"/>
</dbReference>
<gene>
    <name evidence="4" type="ORF">SAMN04487941_1950</name>
</gene>
<dbReference type="RefSeq" id="WP_068837643.1">
    <property type="nucleotide sequence ID" value="NZ_BMXC01000002.1"/>
</dbReference>
<dbReference type="Pfam" id="PF13205">
    <property type="entry name" value="Big_5"/>
    <property type="match status" value="3"/>
</dbReference>
<evidence type="ECO:0000313" key="4">
    <source>
        <dbReference type="EMBL" id="SFU68459.1"/>
    </source>
</evidence>
<proteinExistence type="inferred from homology"/>
<sequence>MTTLALAMVVVFAGCKEDTFIESLGVCPVVLSTTPIDGATNVPRESQVTVTFNEEMNPETITQTSFTLLGTEKVSGVISYNTKTNTLTFVPENKLAYATTYTGRVATSVKDKLGNALQTDYVWTFSTGALVSPVVIATDPANNATNILLNQAIAASFSVPMDQSTLNTTTFTIKQGATAVAGAVTYSGTTAVFTPASNLAANTVYTGTITTGAKNTEGNPLVSNYEWTFRTKQNTVPTVTATDPANQATGVALNKVITARFSEAMNPATITATSFTLKAGTTTVAGDISYTGTTASFTPANNLAANTTYTATITTAAKSTNDMPLADNYTWTFTTVANTTPQPGTPGSPGTPAMGVDLKTAARFGIFAGVGISNNAGFSEIRNLDVGITPGVRSSVTGFPPAIVVNGAIYASDDLTPPGTAAMLLQAKQDLMEAYLFAEGASSPAPATVAGDQGGKTLAPGIYKSTSTLLIQAGDLTLDAQGDPNAVWIFQIASDFTTVGGAGGNIILTGGAQAKNIFWQTGSSATIGDGTSFKGNVLALTSITMNSGARAVGRMLALNGAVVMTNTNIIEKP</sequence>
<protein>
    <submittedName>
        <fullName evidence="4">Ig-like domain-containing protein</fullName>
    </submittedName>
</protein>
<dbReference type="STRING" id="388950.GCA_001611675_01593"/>
<feature type="domain" description="SbsA Ig-like" evidence="3">
    <location>
        <begin position="234"/>
        <end position="335"/>
    </location>
</feature>
<evidence type="ECO:0000259" key="3">
    <source>
        <dbReference type="Pfam" id="PF13205"/>
    </source>
</evidence>